<dbReference type="Proteomes" id="UP000761534">
    <property type="component" value="Unassembled WGS sequence"/>
</dbReference>
<feature type="compositionally biased region" description="Acidic residues" evidence="3">
    <location>
        <begin position="50"/>
        <end position="61"/>
    </location>
</feature>
<evidence type="ECO:0000256" key="3">
    <source>
        <dbReference type="SAM" id="MobiDB-lite"/>
    </source>
</evidence>
<dbReference type="Pfam" id="PF08524">
    <property type="entry name" value="rRNA_processing"/>
    <property type="match status" value="1"/>
</dbReference>
<dbReference type="OrthoDB" id="2135053at2759"/>
<name>A0A642UEU1_9ASCO</name>
<gene>
    <name evidence="4" type="ORF">TRICI_006673</name>
</gene>
<dbReference type="EMBL" id="SWFS01000559">
    <property type="protein sequence ID" value="KAA8897710.1"/>
    <property type="molecule type" value="Genomic_DNA"/>
</dbReference>
<accession>A0A642UEU1</accession>
<feature type="compositionally biased region" description="Basic and acidic residues" evidence="3">
    <location>
        <begin position="30"/>
        <end position="49"/>
    </location>
</feature>
<feature type="region of interest" description="Disordered" evidence="3">
    <location>
        <begin position="30"/>
        <end position="165"/>
    </location>
</feature>
<evidence type="ECO:0000313" key="5">
    <source>
        <dbReference type="Proteomes" id="UP000761534"/>
    </source>
</evidence>
<organism evidence="4 5">
    <name type="scientific">Trichomonascus ciferrii</name>
    <dbReference type="NCBI Taxonomy" id="44093"/>
    <lineage>
        <taxon>Eukaryota</taxon>
        <taxon>Fungi</taxon>
        <taxon>Dikarya</taxon>
        <taxon>Ascomycota</taxon>
        <taxon>Saccharomycotina</taxon>
        <taxon>Dipodascomycetes</taxon>
        <taxon>Dipodascales</taxon>
        <taxon>Trichomonascaceae</taxon>
        <taxon>Trichomonascus</taxon>
        <taxon>Trichomonascus ciferrii complex</taxon>
    </lineage>
</organism>
<proteinExistence type="inferred from homology"/>
<reference evidence="4" key="1">
    <citation type="journal article" date="2019" name="G3 (Bethesda)">
        <title>Genome Assemblies of Two Rare Opportunistic Yeast Pathogens: Diutina rugosa (syn. Candida rugosa) and Trichomonascus ciferrii (syn. Candida ciferrii).</title>
        <authorList>
            <person name="Mixao V."/>
            <person name="Saus E."/>
            <person name="Hansen A.P."/>
            <person name="Lass-Florl C."/>
            <person name="Gabaldon T."/>
        </authorList>
    </citation>
    <scope>NUCLEOTIDE SEQUENCE</scope>
    <source>
        <strain evidence="4">CBS 4856</strain>
    </source>
</reference>
<comment type="caution">
    <text evidence="4">The sequence shown here is derived from an EMBL/GenBank/DDBJ whole genome shotgun (WGS) entry which is preliminary data.</text>
</comment>
<evidence type="ECO:0000313" key="4">
    <source>
        <dbReference type="EMBL" id="KAA8897710.1"/>
    </source>
</evidence>
<sequence length="165" mass="19600">MTSFDTSGVEIQRSLTHRARLRKAYFKMLEREGEAIPEKNEKVTEKDDKEDSESDAEGAEDNENREMKYDDESGGQEVSEEGETPRNDERVKQQTFKDRMRIKKERKNAQREQRAKILEARKQDQKRREELRLKHKKQMTKYTPRGQPVMGSRINRLLDKIRETA</sequence>
<keyword evidence="5" id="KW-1185">Reference proteome</keyword>
<protein>
    <recommendedName>
        <fullName evidence="2">rRNA-processing protein FYV7</fullName>
    </recommendedName>
</protein>
<feature type="compositionally biased region" description="Acidic residues" evidence="3">
    <location>
        <begin position="72"/>
        <end position="82"/>
    </location>
</feature>
<feature type="compositionally biased region" description="Basic and acidic residues" evidence="3">
    <location>
        <begin position="83"/>
        <end position="99"/>
    </location>
</feature>
<feature type="compositionally biased region" description="Basic and acidic residues" evidence="3">
    <location>
        <begin position="62"/>
        <end position="71"/>
    </location>
</feature>
<evidence type="ECO:0000256" key="2">
    <source>
        <dbReference type="ARBA" id="ARBA00018780"/>
    </source>
</evidence>
<dbReference type="InterPro" id="IPR013730">
    <property type="entry name" value="Fyv7/TAP26"/>
</dbReference>
<feature type="compositionally biased region" description="Basic and acidic residues" evidence="3">
    <location>
        <begin position="107"/>
        <end position="132"/>
    </location>
</feature>
<dbReference type="VEuPathDB" id="FungiDB:TRICI_006673"/>
<comment type="similarity">
    <text evidence="1">Belongs to the FYV7 family.</text>
</comment>
<feature type="compositionally biased region" description="Basic and acidic residues" evidence="3">
    <location>
        <begin position="156"/>
        <end position="165"/>
    </location>
</feature>
<dbReference type="AlphaFoldDB" id="A0A642UEU1"/>
<evidence type="ECO:0000256" key="1">
    <source>
        <dbReference type="ARBA" id="ARBA00006800"/>
    </source>
</evidence>